<dbReference type="SMART" id="SM00471">
    <property type="entry name" value="HDc"/>
    <property type="match status" value="1"/>
</dbReference>
<protein>
    <submittedName>
        <fullName evidence="3">HD-GYP domain, c-di-GMP phosphodiesterase class II (Or its inactivated variant)</fullName>
    </submittedName>
</protein>
<dbReference type="AlphaFoldDB" id="A0A1M4Y5T1"/>
<dbReference type="InterPro" id="IPR006674">
    <property type="entry name" value="HD_domain"/>
</dbReference>
<evidence type="ECO:0000259" key="2">
    <source>
        <dbReference type="PROSITE" id="PS51832"/>
    </source>
</evidence>
<dbReference type="PANTHER" id="PTHR43155">
    <property type="entry name" value="CYCLIC DI-GMP PHOSPHODIESTERASE PA4108-RELATED"/>
    <property type="match status" value="1"/>
</dbReference>
<dbReference type="PROSITE" id="PS51832">
    <property type="entry name" value="HD_GYP"/>
    <property type="match status" value="1"/>
</dbReference>
<evidence type="ECO:0000313" key="4">
    <source>
        <dbReference type="Proteomes" id="UP000184334"/>
    </source>
</evidence>
<accession>A0A1M4Y5T1</accession>
<proteinExistence type="predicted"/>
<dbReference type="CDD" id="cd00077">
    <property type="entry name" value="HDc"/>
    <property type="match status" value="1"/>
</dbReference>
<organism evidence="3 4">
    <name type="scientific">Marinitoga hydrogenitolerans (strain DSM 16785 / JCM 12826 / AT1271)</name>
    <dbReference type="NCBI Taxonomy" id="1122195"/>
    <lineage>
        <taxon>Bacteria</taxon>
        <taxon>Thermotogati</taxon>
        <taxon>Thermotogota</taxon>
        <taxon>Thermotogae</taxon>
        <taxon>Petrotogales</taxon>
        <taxon>Petrotogaceae</taxon>
        <taxon>Marinitoga</taxon>
    </lineage>
</organism>
<dbReference type="STRING" id="1122195.SAMN02745164_01601"/>
<dbReference type="InterPro" id="IPR003607">
    <property type="entry name" value="HD/PDEase_dom"/>
</dbReference>
<dbReference type="InterPro" id="IPR037522">
    <property type="entry name" value="HD_GYP_dom"/>
</dbReference>
<dbReference type="SUPFAM" id="SSF109604">
    <property type="entry name" value="HD-domain/PDEase-like"/>
    <property type="match status" value="1"/>
</dbReference>
<feature type="domain" description="HD" evidence="1">
    <location>
        <begin position="138"/>
        <end position="261"/>
    </location>
</feature>
<dbReference type="PANTHER" id="PTHR43155:SF2">
    <property type="entry name" value="CYCLIC DI-GMP PHOSPHODIESTERASE PA4108"/>
    <property type="match status" value="1"/>
</dbReference>
<evidence type="ECO:0000259" key="1">
    <source>
        <dbReference type="PROSITE" id="PS51831"/>
    </source>
</evidence>
<dbReference type="OrthoDB" id="49429at2"/>
<feature type="domain" description="HD-GYP" evidence="2">
    <location>
        <begin position="116"/>
        <end position="312"/>
    </location>
</feature>
<gene>
    <name evidence="3" type="ORF">SAMN02745164_01601</name>
</gene>
<dbReference type="RefSeq" id="WP_072865228.1">
    <property type="nucleotide sequence ID" value="NZ_FQUI01000028.1"/>
</dbReference>
<comment type="caution">
    <text evidence="3">The sequence shown here is derived from an EMBL/GenBank/DDBJ whole genome shotgun (WGS) entry which is preliminary data.</text>
</comment>
<name>A0A1M4Y5T1_MARH1</name>
<reference evidence="3" key="1">
    <citation type="submission" date="2016-11" db="EMBL/GenBank/DDBJ databases">
        <authorList>
            <person name="Varghese N."/>
            <person name="Submissions S."/>
        </authorList>
    </citation>
    <scope>NUCLEOTIDE SEQUENCE [LARGE SCALE GENOMIC DNA]</scope>
    <source>
        <strain evidence="3">DSM 16785</strain>
    </source>
</reference>
<dbReference type="PROSITE" id="PS51831">
    <property type="entry name" value="HD"/>
    <property type="match status" value="1"/>
</dbReference>
<dbReference type="Gene3D" id="1.10.3210.10">
    <property type="entry name" value="Hypothetical protein af1432"/>
    <property type="match status" value="1"/>
</dbReference>
<dbReference type="Proteomes" id="UP000184334">
    <property type="component" value="Unassembled WGS sequence"/>
</dbReference>
<dbReference type="Pfam" id="PF13487">
    <property type="entry name" value="HD_5"/>
    <property type="match status" value="1"/>
</dbReference>
<evidence type="ECO:0000313" key="3">
    <source>
        <dbReference type="EMBL" id="SHF01177.1"/>
    </source>
</evidence>
<keyword evidence="4" id="KW-1185">Reference proteome</keyword>
<dbReference type="EMBL" id="FQUI01000028">
    <property type="protein sequence ID" value="SHF01177.1"/>
    <property type="molecule type" value="Genomic_DNA"/>
</dbReference>
<sequence>MKFLSLTKVKPGMILAMDIKNFEDKILFKKGTVLDNNKIKIIKENGIFRIPVNIPEKEQHIQISIKEAAHAHSFISEELLEKSFNMVKNLFNDLMDTGIVDVDEATNIASNLTKEMQKNFSDKLYVPLKKLKNYDEYLYSHSLNVMILGALIGLEEGISDDELIELALSGLLHDIGKTKIPLEILNAPRKLSSQEFELVKNHVLYAKEILETSKISDKKVIEGALEHHERYDGTGYIFKKKGNDISYYGRILAISDVYDALTSTRCYKEPWTPYKTLSYILSHVNKHFDPQLTQNLVNALGLFPPGMEVILSDGSKGIIIATNRSNKMKPIIKINDNIVDLTEEKTLRIIKIVDYKYFEDEVT</sequence>